<organism evidence="1 2">
    <name type="scientific">Dickeya dadantii (strain 3937)</name>
    <name type="common">Erwinia chrysanthemi (strain 3937)</name>
    <dbReference type="NCBI Taxonomy" id="198628"/>
    <lineage>
        <taxon>Bacteria</taxon>
        <taxon>Pseudomonadati</taxon>
        <taxon>Pseudomonadota</taxon>
        <taxon>Gammaproteobacteria</taxon>
        <taxon>Enterobacterales</taxon>
        <taxon>Pectobacteriaceae</taxon>
        <taxon>Dickeya</taxon>
    </lineage>
</organism>
<accession>E0SJP8</accession>
<gene>
    <name evidence="1" type="ordered locus">Dda3937_00550</name>
</gene>
<protein>
    <submittedName>
        <fullName evidence="1">Uncharacterized protein</fullName>
    </submittedName>
</protein>
<name>E0SJP8_DICD3</name>
<evidence type="ECO:0000313" key="1">
    <source>
        <dbReference type="EMBL" id="ADN00337.1"/>
    </source>
</evidence>
<keyword evidence="2" id="KW-1185">Reference proteome</keyword>
<proteinExistence type="predicted"/>
<dbReference type="HOGENOM" id="CLU_2584114_0_0_6"/>
<dbReference type="KEGG" id="ddd:Dda3937_00550"/>
<sequence length="80" mass="9517">MIMNKKSVKGFTLFLPGFVQRVCRPNLRIHFHCRNNGLNKIGRVAEATSFLIKGRILLWNVHWQELNKGFSRENRKYTTW</sequence>
<dbReference type="STRING" id="198628.Dda3937_00550"/>
<dbReference type="Proteomes" id="UP000006859">
    <property type="component" value="Chromosome"/>
</dbReference>
<evidence type="ECO:0000313" key="2">
    <source>
        <dbReference type="Proteomes" id="UP000006859"/>
    </source>
</evidence>
<reference evidence="1 2" key="1">
    <citation type="journal article" date="2011" name="J. Bacteriol.">
        <title>Genome sequence of the plant-pathogenic bacterium Dickeya dadantii 3937.</title>
        <authorList>
            <person name="Glasner J.D."/>
            <person name="Yang C.H."/>
            <person name="Reverchon S."/>
            <person name="Hugouvieux-Cotte-Pattat N."/>
            <person name="Condemine G."/>
            <person name="Bohin J.P."/>
            <person name="Van Gijsegem F."/>
            <person name="Yang S."/>
            <person name="Franza T."/>
            <person name="Expert D."/>
            <person name="Plunkett G. III"/>
            <person name="San Francisco M.J."/>
            <person name="Charkowski A.O."/>
            <person name="Py B."/>
            <person name="Bell K."/>
            <person name="Rauscher L."/>
            <person name="Rodriguez-Palenzuela P."/>
            <person name="Toussaint A."/>
            <person name="Holeva M.C."/>
            <person name="He S.Y."/>
            <person name="Douet V."/>
            <person name="Boccara M."/>
            <person name="Blanco C."/>
            <person name="Toth I."/>
            <person name="Anderson B.D."/>
            <person name="Biehl B.S."/>
            <person name="Mau B."/>
            <person name="Flynn S.M."/>
            <person name="Barras F."/>
            <person name="Lindeberg M."/>
            <person name="Birch P.R."/>
            <person name="Tsuyumu S."/>
            <person name="Shi X."/>
            <person name="Hibbing M."/>
            <person name="Yap M.N."/>
            <person name="Carpentier M."/>
            <person name="Dassa E."/>
            <person name="Umehara M."/>
            <person name="Kim J.F."/>
            <person name="Rusch M."/>
            <person name="Soni P."/>
            <person name="Mayhew G.F."/>
            <person name="Fouts D.E."/>
            <person name="Gill S.R."/>
            <person name="Blattner F.R."/>
            <person name="Keen N.T."/>
            <person name="Perna N.T."/>
        </authorList>
    </citation>
    <scope>NUCLEOTIDE SEQUENCE [LARGE SCALE GENOMIC DNA]</scope>
    <source>
        <strain evidence="1 2">3937</strain>
    </source>
</reference>
<dbReference type="EMBL" id="CP002038">
    <property type="protein sequence ID" value="ADN00337.1"/>
    <property type="molecule type" value="Genomic_DNA"/>
</dbReference>
<dbReference type="AlphaFoldDB" id="E0SJP8"/>